<dbReference type="Proteomes" id="UP000811246">
    <property type="component" value="Chromosome 4"/>
</dbReference>
<sequence length="234" mass="25504">MRIFFTHINAKPETEKENENQKQSDQRAREMEAYSTLTILILMNLLFLISNIPTTLAATSASSSVSTKSYTTYIQTACNSTTYPLVCYSSLSPYASKIKGNPQKLCITALSVAAKAARNASSTISKLSKQKGLTRSEAAVIKDCIENVKDSIDELKQSLNEMGHLGAGGSDVQFQISNIKTWVSAAITDVSTCTDGLEEQKVSATVKNKITRSILNVDRPTSNALSLINSHYSY</sequence>
<gene>
    <name evidence="9" type="ORF">CIPAW_04G061200</name>
    <name evidence="10" type="ORF">I3842_04G061500</name>
</gene>
<keyword evidence="5" id="KW-1015">Disulfide bond</keyword>
<protein>
    <recommendedName>
        <fullName evidence="8">Pectinesterase inhibitor domain-containing protein</fullName>
    </recommendedName>
</protein>
<dbReference type="EMBL" id="CM031812">
    <property type="protein sequence ID" value="KAG6657014.1"/>
    <property type="molecule type" value="Genomic_DNA"/>
</dbReference>
<comment type="subcellular location">
    <subcellularLocation>
        <location evidence="1">Secreted</location>
        <location evidence="1">Extracellular space</location>
        <location evidence="1">Apoplast</location>
    </subcellularLocation>
</comment>
<dbReference type="AlphaFoldDB" id="A0A8T1QSA4"/>
<evidence type="ECO:0000259" key="8">
    <source>
        <dbReference type="SMART" id="SM00856"/>
    </source>
</evidence>
<keyword evidence="4" id="KW-0732">Signal</keyword>
<reference evidence="10" key="2">
    <citation type="submission" date="2021-01" db="EMBL/GenBank/DDBJ databases">
        <authorList>
            <person name="Lovell J.T."/>
            <person name="Bentley N."/>
            <person name="Bhattarai G."/>
            <person name="Jenkins J.W."/>
            <person name="Sreedasyam A."/>
            <person name="Alarcon Y."/>
            <person name="Bock C."/>
            <person name="Boston L."/>
            <person name="Carlson J."/>
            <person name="Cervantes K."/>
            <person name="Clermont K."/>
            <person name="Krom N."/>
            <person name="Kubenka K."/>
            <person name="Mamidi S."/>
            <person name="Mattison C."/>
            <person name="Monteros M."/>
            <person name="Pisani C."/>
            <person name="Plott C."/>
            <person name="Rajasekar S."/>
            <person name="Rhein H.S."/>
            <person name="Rohla C."/>
            <person name="Song M."/>
            <person name="Hilaire R.S."/>
            <person name="Shu S."/>
            <person name="Wells L."/>
            <person name="Wang X."/>
            <person name="Webber J."/>
            <person name="Heerema R.J."/>
            <person name="Klein P."/>
            <person name="Conner P."/>
            <person name="Grauke L."/>
            <person name="Grimwood J."/>
            <person name="Schmutz J."/>
            <person name="Randall J.J."/>
        </authorList>
    </citation>
    <scope>NUCLEOTIDE SEQUENCE</scope>
    <source>
        <tissue evidence="10">Leaf</tissue>
    </source>
</reference>
<dbReference type="PANTHER" id="PTHR31080:SF15">
    <property type="entry name" value="INVERTASE"/>
    <property type="match status" value="1"/>
</dbReference>
<keyword evidence="7" id="KW-1133">Transmembrane helix</keyword>
<evidence type="ECO:0000256" key="1">
    <source>
        <dbReference type="ARBA" id="ARBA00004271"/>
    </source>
</evidence>
<dbReference type="NCBIfam" id="TIGR01614">
    <property type="entry name" value="PME_inhib"/>
    <property type="match status" value="1"/>
</dbReference>
<dbReference type="PANTHER" id="PTHR31080">
    <property type="entry name" value="PECTINESTERASE INHIBITOR-LIKE"/>
    <property type="match status" value="1"/>
</dbReference>
<keyword evidence="2" id="KW-0052">Apoplast</keyword>
<dbReference type="FunFam" id="1.20.140.40:FF:000006">
    <property type="entry name" value="Pectinesterase inhibitor 3"/>
    <property type="match status" value="1"/>
</dbReference>
<proteinExistence type="inferred from homology"/>
<name>A0A8T1QSA4_CARIL</name>
<dbReference type="InterPro" id="IPR006501">
    <property type="entry name" value="Pectinesterase_inhib_dom"/>
</dbReference>
<dbReference type="CDD" id="cd15798">
    <property type="entry name" value="PMEI-like_3"/>
    <property type="match status" value="1"/>
</dbReference>
<evidence type="ECO:0000256" key="2">
    <source>
        <dbReference type="ARBA" id="ARBA00022523"/>
    </source>
</evidence>
<keyword evidence="7" id="KW-0812">Transmembrane</keyword>
<dbReference type="Pfam" id="PF04043">
    <property type="entry name" value="PMEI"/>
    <property type="match status" value="1"/>
</dbReference>
<feature type="transmembrane region" description="Helical" evidence="7">
    <location>
        <begin position="33"/>
        <end position="52"/>
    </location>
</feature>
<dbReference type="GO" id="GO:0048046">
    <property type="term" value="C:apoplast"/>
    <property type="evidence" value="ECO:0007669"/>
    <property type="project" value="UniProtKB-SubCell"/>
</dbReference>
<evidence type="ECO:0000256" key="3">
    <source>
        <dbReference type="ARBA" id="ARBA00022525"/>
    </source>
</evidence>
<dbReference type="GO" id="GO:0004857">
    <property type="term" value="F:enzyme inhibitor activity"/>
    <property type="evidence" value="ECO:0007669"/>
    <property type="project" value="InterPro"/>
</dbReference>
<comment type="similarity">
    <text evidence="6">Belongs to the PMEI family.</text>
</comment>
<evidence type="ECO:0000313" key="9">
    <source>
        <dbReference type="EMBL" id="KAG6657014.1"/>
    </source>
</evidence>
<dbReference type="EMBL" id="CM031828">
    <property type="protein sequence ID" value="KAG6716697.1"/>
    <property type="molecule type" value="Genomic_DNA"/>
</dbReference>
<evidence type="ECO:0000256" key="4">
    <source>
        <dbReference type="ARBA" id="ARBA00022729"/>
    </source>
</evidence>
<evidence type="ECO:0000313" key="11">
    <source>
        <dbReference type="Proteomes" id="UP000811609"/>
    </source>
</evidence>
<feature type="domain" description="Pectinesterase inhibitor" evidence="8">
    <location>
        <begin position="69"/>
        <end position="227"/>
    </location>
</feature>
<comment type="caution">
    <text evidence="9">The sequence shown here is derived from an EMBL/GenBank/DDBJ whole genome shotgun (WGS) entry which is preliminary data.</text>
</comment>
<organism evidence="9 11">
    <name type="scientific">Carya illinoinensis</name>
    <name type="common">Pecan</name>
    <dbReference type="NCBI Taxonomy" id="32201"/>
    <lineage>
        <taxon>Eukaryota</taxon>
        <taxon>Viridiplantae</taxon>
        <taxon>Streptophyta</taxon>
        <taxon>Embryophyta</taxon>
        <taxon>Tracheophyta</taxon>
        <taxon>Spermatophyta</taxon>
        <taxon>Magnoliopsida</taxon>
        <taxon>eudicotyledons</taxon>
        <taxon>Gunneridae</taxon>
        <taxon>Pentapetalae</taxon>
        <taxon>rosids</taxon>
        <taxon>fabids</taxon>
        <taxon>Fagales</taxon>
        <taxon>Juglandaceae</taxon>
        <taxon>Carya</taxon>
    </lineage>
</organism>
<dbReference type="InterPro" id="IPR051955">
    <property type="entry name" value="PME_Inhibitor"/>
</dbReference>
<dbReference type="Proteomes" id="UP000811609">
    <property type="component" value="Chromosome 4"/>
</dbReference>
<accession>A0A8T1QSA4</accession>
<evidence type="ECO:0000256" key="6">
    <source>
        <dbReference type="ARBA" id="ARBA00038471"/>
    </source>
</evidence>
<keyword evidence="11" id="KW-1185">Reference proteome</keyword>
<dbReference type="SMART" id="SM00856">
    <property type="entry name" value="PMEI"/>
    <property type="match status" value="1"/>
</dbReference>
<evidence type="ECO:0000256" key="5">
    <source>
        <dbReference type="ARBA" id="ARBA00023157"/>
    </source>
</evidence>
<reference evidence="9" key="1">
    <citation type="submission" date="2020-12" db="EMBL/GenBank/DDBJ databases">
        <title>WGS assembly of Carya illinoinensis cv. Pawnee.</title>
        <authorList>
            <person name="Platts A."/>
            <person name="Shu S."/>
            <person name="Wright S."/>
            <person name="Barry K."/>
            <person name="Edger P."/>
            <person name="Pires J.C."/>
            <person name="Schmutz J."/>
        </authorList>
    </citation>
    <scope>NUCLEOTIDE SEQUENCE</scope>
    <source>
        <tissue evidence="9">Leaf</tissue>
    </source>
</reference>
<keyword evidence="7" id="KW-0472">Membrane</keyword>
<evidence type="ECO:0000256" key="7">
    <source>
        <dbReference type="SAM" id="Phobius"/>
    </source>
</evidence>
<keyword evidence="3" id="KW-0964">Secreted</keyword>
<evidence type="ECO:0000313" key="10">
    <source>
        <dbReference type="EMBL" id="KAG6716697.1"/>
    </source>
</evidence>